<reference evidence="2" key="1">
    <citation type="submission" date="2020-10" db="EMBL/GenBank/DDBJ databases">
        <authorList>
            <person name="Gilroy R."/>
        </authorList>
    </citation>
    <scope>NUCLEOTIDE SEQUENCE</scope>
    <source>
        <strain evidence="2">ChiGjej1B1-1684</strain>
    </source>
</reference>
<feature type="transmembrane region" description="Helical" evidence="1">
    <location>
        <begin position="165"/>
        <end position="189"/>
    </location>
</feature>
<keyword evidence="1" id="KW-1133">Transmembrane helix</keyword>
<evidence type="ECO:0000313" key="3">
    <source>
        <dbReference type="Proteomes" id="UP000824118"/>
    </source>
</evidence>
<gene>
    <name evidence="2" type="ORF">IAD22_03290</name>
</gene>
<dbReference type="InterPro" id="IPR017034">
    <property type="entry name" value="Abi_system_AbiD/AbiF"/>
</dbReference>
<reference evidence="2" key="2">
    <citation type="journal article" date="2021" name="PeerJ">
        <title>Extensive microbial diversity within the chicken gut microbiome revealed by metagenomics and culture.</title>
        <authorList>
            <person name="Gilroy R."/>
            <person name="Ravi A."/>
            <person name="Getino M."/>
            <person name="Pursley I."/>
            <person name="Horton D.L."/>
            <person name="Alikhan N.F."/>
            <person name="Baker D."/>
            <person name="Gharbi K."/>
            <person name="Hall N."/>
            <person name="Watson M."/>
            <person name="Adriaenssens E.M."/>
            <person name="Foster-Nyarko E."/>
            <person name="Jarju S."/>
            <person name="Secka A."/>
            <person name="Antonio M."/>
            <person name="Oren A."/>
            <person name="Chaudhuri R.R."/>
            <person name="La Ragione R."/>
            <person name="Hildebrand F."/>
            <person name="Pallen M.J."/>
        </authorList>
    </citation>
    <scope>NUCLEOTIDE SEQUENCE</scope>
    <source>
        <strain evidence="2">ChiGjej1B1-1684</strain>
    </source>
</reference>
<accession>A0A9D1S868</accession>
<dbReference type="InterPro" id="IPR011664">
    <property type="entry name" value="Abi_system_AbiD/AbiF-like"/>
</dbReference>
<name>A0A9D1S868_9FIRM</name>
<dbReference type="Pfam" id="PF07751">
    <property type="entry name" value="Abi_2"/>
    <property type="match status" value="1"/>
</dbReference>
<dbReference type="PIRSF" id="PIRSF034934">
    <property type="entry name" value="AbiF_AbiD"/>
    <property type="match status" value="1"/>
</dbReference>
<protein>
    <submittedName>
        <fullName evidence="2">Abi family protein</fullName>
    </submittedName>
</protein>
<proteinExistence type="predicted"/>
<sequence>MSKVFSSTEDQIKKLQSRGMIIDDINVSKSVIERENYYNLINGYKELFLDNTYTGSDEKYLPNTNFNEIYALYLYDRALRNIFIKYILEIENNIKSILSHDFSGKYGHDNYLKIKNFETRVHPNSNETKAQKIGKIADLIANLQKEISHQLKKNSPMISHYMLQYGYVPLWVLINTLSLGTVSTFYSYLKQKDQNDIGKFFKIKPDELSKILFVLTIFRNACAHDERLFNLKSIKQNATPNNIKDTDIHKKLNIRKNTSNNYVCGKNDLFAVVIIFKKTLTEKSFKKFYYTIIDEIENLRKELKTISIDDVLYAMGFPNNWKDIINV</sequence>
<evidence type="ECO:0000313" key="2">
    <source>
        <dbReference type="EMBL" id="HIU50018.1"/>
    </source>
</evidence>
<dbReference type="EMBL" id="DVNG01000043">
    <property type="protein sequence ID" value="HIU50018.1"/>
    <property type="molecule type" value="Genomic_DNA"/>
</dbReference>
<evidence type="ECO:0000256" key="1">
    <source>
        <dbReference type="SAM" id="Phobius"/>
    </source>
</evidence>
<comment type="caution">
    <text evidence="2">The sequence shown here is derived from an EMBL/GenBank/DDBJ whole genome shotgun (WGS) entry which is preliminary data.</text>
</comment>
<keyword evidence="1" id="KW-0472">Membrane</keyword>
<dbReference type="AlphaFoldDB" id="A0A9D1S868"/>
<organism evidence="2 3">
    <name type="scientific">Candidatus Limousia pullorum</name>
    <dbReference type="NCBI Taxonomy" id="2840860"/>
    <lineage>
        <taxon>Bacteria</taxon>
        <taxon>Bacillati</taxon>
        <taxon>Bacillota</taxon>
        <taxon>Clostridia</taxon>
        <taxon>Eubacteriales</taxon>
        <taxon>Oscillospiraceae</taxon>
        <taxon>Oscillospiraceae incertae sedis</taxon>
        <taxon>Candidatus Limousia</taxon>
    </lineage>
</organism>
<dbReference type="Proteomes" id="UP000824118">
    <property type="component" value="Unassembled WGS sequence"/>
</dbReference>
<keyword evidence="1" id="KW-0812">Transmembrane</keyword>